<dbReference type="Proteomes" id="UP001596105">
    <property type="component" value="Unassembled WGS sequence"/>
</dbReference>
<evidence type="ECO:0000256" key="12">
    <source>
        <dbReference type="SAM" id="Phobius"/>
    </source>
</evidence>
<evidence type="ECO:0000256" key="9">
    <source>
        <dbReference type="ARBA" id="ARBA00022840"/>
    </source>
</evidence>
<feature type="domain" description="HAMP" evidence="14">
    <location>
        <begin position="298"/>
        <end position="350"/>
    </location>
</feature>
<evidence type="ECO:0000256" key="1">
    <source>
        <dbReference type="ARBA" id="ARBA00000085"/>
    </source>
</evidence>
<keyword evidence="12" id="KW-0812">Transmembrane</keyword>
<dbReference type="Gene3D" id="6.10.340.10">
    <property type="match status" value="1"/>
</dbReference>
<evidence type="ECO:0000256" key="11">
    <source>
        <dbReference type="ARBA" id="ARBA00023136"/>
    </source>
</evidence>
<dbReference type="GO" id="GO:0004673">
    <property type="term" value="F:protein histidine kinase activity"/>
    <property type="evidence" value="ECO:0007669"/>
    <property type="project" value="UniProtKB-EC"/>
</dbReference>
<dbReference type="EC" id="2.7.13.3" evidence="3"/>
<comment type="catalytic activity">
    <reaction evidence="1">
        <text>ATP + protein L-histidine = ADP + protein N-phospho-L-histidine.</text>
        <dbReference type="EC" id="2.7.13.3"/>
    </reaction>
</comment>
<dbReference type="CDD" id="cd06225">
    <property type="entry name" value="HAMP"/>
    <property type="match status" value="1"/>
</dbReference>
<dbReference type="InterPro" id="IPR003594">
    <property type="entry name" value="HATPase_dom"/>
</dbReference>
<dbReference type="SUPFAM" id="SSF55874">
    <property type="entry name" value="ATPase domain of HSP90 chaperone/DNA topoisomerase II/histidine kinase"/>
    <property type="match status" value="1"/>
</dbReference>
<dbReference type="SUPFAM" id="SSF158472">
    <property type="entry name" value="HAMP domain-like"/>
    <property type="match status" value="1"/>
</dbReference>
<dbReference type="Pfam" id="PF02518">
    <property type="entry name" value="HATPase_c"/>
    <property type="match status" value="1"/>
</dbReference>
<accession>A0ABW0M1S8</accession>
<gene>
    <name evidence="15" type="ORF">ACFPPD_22860</name>
</gene>
<evidence type="ECO:0000256" key="2">
    <source>
        <dbReference type="ARBA" id="ARBA00004651"/>
    </source>
</evidence>
<comment type="caution">
    <text evidence="15">The sequence shown here is derived from an EMBL/GenBank/DDBJ whole genome shotgun (WGS) entry which is preliminary data.</text>
</comment>
<evidence type="ECO:0000313" key="15">
    <source>
        <dbReference type="EMBL" id="MFC5471520.1"/>
    </source>
</evidence>
<keyword evidence="7" id="KW-0547">Nucleotide-binding</keyword>
<dbReference type="EMBL" id="JBHSMH010000101">
    <property type="protein sequence ID" value="MFC5471520.1"/>
    <property type="molecule type" value="Genomic_DNA"/>
</dbReference>
<dbReference type="Pfam" id="PF06580">
    <property type="entry name" value="His_kinase"/>
    <property type="match status" value="1"/>
</dbReference>
<dbReference type="InterPro" id="IPR036890">
    <property type="entry name" value="HATPase_C_sf"/>
</dbReference>
<evidence type="ECO:0000256" key="4">
    <source>
        <dbReference type="ARBA" id="ARBA00022475"/>
    </source>
</evidence>
<feature type="transmembrane region" description="Helical" evidence="12">
    <location>
        <begin position="6"/>
        <end position="26"/>
    </location>
</feature>
<evidence type="ECO:0000256" key="7">
    <source>
        <dbReference type="ARBA" id="ARBA00022741"/>
    </source>
</evidence>
<keyword evidence="6 15" id="KW-0808">Transferase</keyword>
<evidence type="ECO:0000256" key="3">
    <source>
        <dbReference type="ARBA" id="ARBA00012438"/>
    </source>
</evidence>
<evidence type="ECO:0000313" key="16">
    <source>
        <dbReference type="Proteomes" id="UP001596105"/>
    </source>
</evidence>
<reference evidence="16" key="1">
    <citation type="journal article" date="2019" name="Int. J. Syst. Evol. Microbiol.">
        <title>The Global Catalogue of Microorganisms (GCM) 10K type strain sequencing project: providing services to taxonomists for standard genome sequencing and annotation.</title>
        <authorList>
            <consortium name="The Broad Institute Genomics Platform"/>
            <consortium name="The Broad Institute Genome Sequencing Center for Infectious Disease"/>
            <person name="Wu L."/>
            <person name="Ma J."/>
        </authorList>
    </citation>
    <scope>NUCLEOTIDE SEQUENCE [LARGE SCALE GENOMIC DNA]</scope>
    <source>
        <strain evidence="16">CCUG 57113</strain>
    </source>
</reference>
<sequence length="567" mass="64995">MTYLLFVMIPVIAVGFFAYTITVQALQEKISASIRGTLEQIRDNILYKTDDINRISSRLYYDYTLQKYLRNYEEGWYTYETTKQYIIPTLENVLNYTNSNILLTLYLENDTFPEMYNLRGETIDPLSGFKNYDVFHQKRIENEAWWTGLSFDKKKNDGVIWKQVGLDQKFDNISLLRRMEDVQEWKAIGLIRVTVKLNELLDSVHYAKIGESSKLAVYDEDNMPIFVSGAVGQESKDGSDASEELLLTQSIPEMGWHIVASIPHSVFNEHAKKVRNLTILVCLASFLVLSFISIAVSRYFARRVGKIVATLRSFQEGEFHKRILFKGKDEFAQIASALNVMGQNTHDLIQQVYVTNLLKNEAELASLQAQINPHFLYNTLSSISRLAKFGEIDKLHQMVMGLAKFYRLSLNDGKTIISIEKEIEQMQAYIDIQKTKYGSRMTVNYDIDSAIYPYDTVKLILQPFIENILEHAWRGDQIQIDVAASLSKSRIEFSISDNGIGMNEETIAEIFTDKGVRRGYGIRNVDERIKLQYGKENGVRIHSGLGMGTKVLIAIPACQEQDKEKAR</sequence>
<keyword evidence="9" id="KW-0067">ATP-binding</keyword>
<feature type="transmembrane region" description="Helical" evidence="12">
    <location>
        <begin position="277"/>
        <end position="301"/>
    </location>
</feature>
<dbReference type="PANTHER" id="PTHR34220:SF7">
    <property type="entry name" value="SENSOR HISTIDINE KINASE YPDA"/>
    <property type="match status" value="1"/>
</dbReference>
<organism evidence="15 16">
    <name type="scientific">Cohnella suwonensis</name>
    <dbReference type="NCBI Taxonomy" id="696072"/>
    <lineage>
        <taxon>Bacteria</taxon>
        <taxon>Bacillati</taxon>
        <taxon>Bacillota</taxon>
        <taxon>Bacilli</taxon>
        <taxon>Bacillales</taxon>
        <taxon>Paenibacillaceae</taxon>
        <taxon>Cohnella</taxon>
    </lineage>
</organism>
<keyword evidence="4" id="KW-1003">Cell membrane</keyword>
<proteinExistence type="predicted"/>
<dbReference type="Gene3D" id="3.30.565.10">
    <property type="entry name" value="Histidine kinase-like ATPase, C-terminal domain"/>
    <property type="match status" value="1"/>
</dbReference>
<comment type="subcellular location">
    <subcellularLocation>
        <location evidence="2">Cell membrane</location>
        <topology evidence="2">Multi-pass membrane protein</topology>
    </subcellularLocation>
</comment>
<dbReference type="PANTHER" id="PTHR34220">
    <property type="entry name" value="SENSOR HISTIDINE KINASE YPDA"/>
    <property type="match status" value="1"/>
</dbReference>
<evidence type="ECO:0000256" key="6">
    <source>
        <dbReference type="ARBA" id="ARBA00022679"/>
    </source>
</evidence>
<keyword evidence="12" id="KW-1133">Transmembrane helix</keyword>
<keyword evidence="10" id="KW-0902">Two-component regulatory system</keyword>
<evidence type="ECO:0000259" key="13">
    <source>
        <dbReference type="PROSITE" id="PS50109"/>
    </source>
</evidence>
<dbReference type="InterPro" id="IPR050640">
    <property type="entry name" value="Bact_2-comp_sensor_kinase"/>
</dbReference>
<keyword evidence="11 12" id="KW-0472">Membrane</keyword>
<dbReference type="PROSITE" id="PS50885">
    <property type="entry name" value="HAMP"/>
    <property type="match status" value="1"/>
</dbReference>
<dbReference type="Pfam" id="PF00672">
    <property type="entry name" value="HAMP"/>
    <property type="match status" value="1"/>
</dbReference>
<feature type="domain" description="Histidine kinase" evidence="13">
    <location>
        <begin position="460"/>
        <end position="559"/>
    </location>
</feature>
<name>A0ABW0M1S8_9BACL</name>
<evidence type="ECO:0000259" key="14">
    <source>
        <dbReference type="PROSITE" id="PS50885"/>
    </source>
</evidence>
<dbReference type="SMART" id="SM00304">
    <property type="entry name" value="HAMP"/>
    <property type="match status" value="1"/>
</dbReference>
<protein>
    <recommendedName>
        <fullName evidence="3">histidine kinase</fullName>
        <ecNumber evidence="3">2.7.13.3</ecNumber>
    </recommendedName>
</protein>
<dbReference type="RefSeq" id="WP_209745813.1">
    <property type="nucleotide sequence ID" value="NZ_JBHSMH010000101.1"/>
</dbReference>
<evidence type="ECO:0000256" key="5">
    <source>
        <dbReference type="ARBA" id="ARBA00022553"/>
    </source>
</evidence>
<dbReference type="InterPro" id="IPR003660">
    <property type="entry name" value="HAMP_dom"/>
</dbReference>
<keyword evidence="8 15" id="KW-0418">Kinase</keyword>
<keyword evidence="5" id="KW-0597">Phosphoprotein</keyword>
<dbReference type="InterPro" id="IPR010559">
    <property type="entry name" value="Sig_transdc_His_kin_internal"/>
</dbReference>
<dbReference type="InterPro" id="IPR005467">
    <property type="entry name" value="His_kinase_dom"/>
</dbReference>
<evidence type="ECO:0000256" key="8">
    <source>
        <dbReference type="ARBA" id="ARBA00022777"/>
    </source>
</evidence>
<dbReference type="PROSITE" id="PS50109">
    <property type="entry name" value="HIS_KIN"/>
    <property type="match status" value="1"/>
</dbReference>
<evidence type="ECO:0000256" key="10">
    <source>
        <dbReference type="ARBA" id="ARBA00023012"/>
    </source>
</evidence>
<dbReference type="SMART" id="SM00387">
    <property type="entry name" value="HATPase_c"/>
    <property type="match status" value="1"/>
</dbReference>
<keyword evidence="16" id="KW-1185">Reference proteome</keyword>